<organism evidence="1">
    <name type="scientific">viral metagenome</name>
    <dbReference type="NCBI Taxonomy" id="1070528"/>
    <lineage>
        <taxon>unclassified sequences</taxon>
        <taxon>metagenomes</taxon>
        <taxon>organismal metagenomes</taxon>
    </lineage>
</organism>
<proteinExistence type="predicted"/>
<protein>
    <submittedName>
        <fullName evidence="1">Uncharacterized protein</fullName>
    </submittedName>
</protein>
<accession>A0A6C0E3L7</accession>
<reference evidence="1" key="1">
    <citation type="journal article" date="2020" name="Nature">
        <title>Giant virus diversity and host interactions through global metagenomics.</title>
        <authorList>
            <person name="Schulz F."/>
            <person name="Roux S."/>
            <person name="Paez-Espino D."/>
            <person name="Jungbluth S."/>
            <person name="Walsh D.A."/>
            <person name="Denef V.J."/>
            <person name="McMahon K.D."/>
            <person name="Konstantinidis K.T."/>
            <person name="Eloe-Fadrosh E.A."/>
            <person name="Kyrpides N.C."/>
            <person name="Woyke T."/>
        </authorList>
    </citation>
    <scope>NUCLEOTIDE SEQUENCE</scope>
    <source>
        <strain evidence="1">GVMAG-M-3300023179-116</strain>
    </source>
</reference>
<dbReference type="AlphaFoldDB" id="A0A6C0E3L7"/>
<evidence type="ECO:0000313" key="1">
    <source>
        <dbReference type="EMBL" id="QHT23312.1"/>
    </source>
</evidence>
<sequence length="92" mass="11115">MIYIIFAFIYSVFLFYNIKIVSNNVIDWILVKNDTVSVNMTNLIANESCYKKVEKIYKKDANDFFYSEFYFNELYYNYQNDHELSVPLLIEC</sequence>
<dbReference type="EMBL" id="MN739730">
    <property type="protein sequence ID" value="QHT23312.1"/>
    <property type="molecule type" value="Genomic_DNA"/>
</dbReference>
<name>A0A6C0E3L7_9ZZZZ</name>